<evidence type="ECO:0000256" key="2">
    <source>
        <dbReference type="ARBA" id="ARBA00022448"/>
    </source>
</evidence>
<dbReference type="PROSITE" id="PS50893">
    <property type="entry name" value="ABC_TRANSPORTER_2"/>
    <property type="match status" value="1"/>
</dbReference>
<feature type="domain" description="ABC transporter" evidence="6">
    <location>
        <begin position="8"/>
        <end position="248"/>
    </location>
</feature>
<dbReference type="PANTHER" id="PTHR46743">
    <property type="entry name" value="TEICHOIC ACIDS EXPORT ATP-BINDING PROTEIN TAGH"/>
    <property type="match status" value="1"/>
</dbReference>
<keyword evidence="5" id="KW-0067">ATP-binding</keyword>
<proteinExistence type="inferred from homology"/>
<evidence type="ECO:0000256" key="4">
    <source>
        <dbReference type="ARBA" id="ARBA00022741"/>
    </source>
</evidence>
<dbReference type="GO" id="GO:0016887">
    <property type="term" value="F:ATP hydrolysis activity"/>
    <property type="evidence" value="ECO:0007669"/>
    <property type="project" value="InterPro"/>
</dbReference>
<evidence type="ECO:0000313" key="8">
    <source>
        <dbReference type="Proteomes" id="UP000186609"/>
    </source>
</evidence>
<comment type="similarity">
    <text evidence="1">Belongs to the ABC transporter superfamily.</text>
</comment>
<dbReference type="KEGG" id="rhy:RD110_04295"/>
<name>A0A1P8JS12_9BURK</name>
<dbReference type="Pfam" id="PF00005">
    <property type="entry name" value="ABC_tran"/>
    <property type="match status" value="1"/>
</dbReference>
<dbReference type="Gene3D" id="2.70.50.60">
    <property type="entry name" value="abc- transporter (atp binding component) like domain"/>
    <property type="match status" value="1"/>
</dbReference>
<keyword evidence="3" id="KW-1003">Cell membrane</keyword>
<sequence>MSSDDLVIQASNLGKTYSLYRNPRDQLAHLLLGRTRNVREFRALDNVSFQVKRGETLGIIGRNGSGKSTLLQILSGTLRPTHGDVRLSGRLAALLELGAGFNPEFTGRENVMLGASVYGMTEAQIAERFDDIAAFADIGEFIDQPVKTYSSGMFVRLAFSLHVHTDPEIFLVDEAMAVGDHRFVQKCFRRLNALKESGASILLVSHDTTAIKMLCDRAIWLDSGKVREMGNAPAVVDAYRNWSDDIGAEVIASRPEMSSHRALRIEVPQPVLMNLSGQEVSSFTHGDHVAVRIEIRNRAVPAGQTFRVGFSLRNNRAIEIAGSNTDIAPLTVPVPPTGGSVAVCMEFQLPLLAGGRYSLTFSIDSKSDADKATTEVLMPDCIVFDVDERVKVYTLLGIDARFSLEESTSHSSADVS</sequence>
<dbReference type="EMBL" id="CP019236">
    <property type="protein sequence ID" value="APW36521.1"/>
    <property type="molecule type" value="Genomic_DNA"/>
</dbReference>
<dbReference type="InterPro" id="IPR050683">
    <property type="entry name" value="Bact_Polysacc_Export_ATP-bd"/>
</dbReference>
<dbReference type="STRING" id="1842727.RD110_04295"/>
<dbReference type="CDD" id="cd10147">
    <property type="entry name" value="Wzt_C-like"/>
    <property type="match status" value="1"/>
</dbReference>
<dbReference type="AlphaFoldDB" id="A0A1P8JS12"/>
<reference evidence="7 8" key="1">
    <citation type="submission" date="2017-01" db="EMBL/GenBank/DDBJ databases">
        <authorList>
            <person name="Mah S.A."/>
            <person name="Swanson W.J."/>
            <person name="Moy G.W."/>
            <person name="Vacquier V.D."/>
        </authorList>
    </citation>
    <scope>NUCLEOTIDE SEQUENCE [LARGE SCALE GENOMIC DNA]</scope>
    <source>
        <strain evidence="7 8">DCY110</strain>
    </source>
</reference>
<keyword evidence="8" id="KW-1185">Reference proteome</keyword>
<evidence type="ECO:0000256" key="1">
    <source>
        <dbReference type="ARBA" id="ARBA00005417"/>
    </source>
</evidence>
<dbReference type="OrthoDB" id="9778870at2"/>
<dbReference type="Gene3D" id="3.40.50.300">
    <property type="entry name" value="P-loop containing nucleotide triphosphate hydrolases"/>
    <property type="match status" value="1"/>
</dbReference>
<dbReference type="InterPro" id="IPR029439">
    <property type="entry name" value="Wzt_C"/>
</dbReference>
<dbReference type="Pfam" id="PF14524">
    <property type="entry name" value="Wzt_C"/>
    <property type="match status" value="1"/>
</dbReference>
<evidence type="ECO:0000313" key="7">
    <source>
        <dbReference type="EMBL" id="APW36521.1"/>
    </source>
</evidence>
<dbReference type="CDD" id="cd03220">
    <property type="entry name" value="ABC_KpsT_Wzt"/>
    <property type="match status" value="1"/>
</dbReference>
<accession>A0A1P8JS12</accession>
<dbReference type="GO" id="GO:0016020">
    <property type="term" value="C:membrane"/>
    <property type="evidence" value="ECO:0007669"/>
    <property type="project" value="InterPro"/>
</dbReference>
<dbReference type="PANTHER" id="PTHR46743:SF2">
    <property type="entry name" value="TEICHOIC ACIDS EXPORT ATP-BINDING PROTEIN TAGH"/>
    <property type="match status" value="1"/>
</dbReference>
<dbReference type="GO" id="GO:0140359">
    <property type="term" value="F:ABC-type transporter activity"/>
    <property type="evidence" value="ECO:0007669"/>
    <property type="project" value="InterPro"/>
</dbReference>
<keyword evidence="3" id="KW-0472">Membrane</keyword>
<organism evidence="7 8">
    <name type="scientific">Rhodoferax koreensis</name>
    <dbReference type="NCBI Taxonomy" id="1842727"/>
    <lineage>
        <taxon>Bacteria</taxon>
        <taxon>Pseudomonadati</taxon>
        <taxon>Pseudomonadota</taxon>
        <taxon>Betaproteobacteria</taxon>
        <taxon>Burkholderiales</taxon>
        <taxon>Comamonadaceae</taxon>
        <taxon>Rhodoferax</taxon>
    </lineage>
</organism>
<dbReference type="InterPro" id="IPR027417">
    <property type="entry name" value="P-loop_NTPase"/>
</dbReference>
<dbReference type="InterPro" id="IPR015860">
    <property type="entry name" value="ABC_transpr_TagH-like"/>
</dbReference>
<dbReference type="InterPro" id="IPR003593">
    <property type="entry name" value="AAA+_ATPase"/>
</dbReference>
<gene>
    <name evidence="7" type="ORF">RD110_04295</name>
</gene>
<evidence type="ECO:0000259" key="6">
    <source>
        <dbReference type="PROSITE" id="PS50893"/>
    </source>
</evidence>
<dbReference type="Proteomes" id="UP000186609">
    <property type="component" value="Chromosome"/>
</dbReference>
<protein>
    <recommendedName>
        <fullName evidence="6">ABC transporter domain-containing protein</fullName>
    </recommendedName>
</protein>
<dbReference type="SUPFAM" id="SSF52540">
    <property type="entry name" value="P-loop containing nucleoside triphosphate hydrolases"/>
    <property type="match status" value="1"/>
</dbReference>
<dbReference type="SMART" id="SM00382">
    <property type="entry name" value="AAA"/>
    <property type="match status" value="1"/>
</dbReference>
<dbReference type="RefSeq" id="WP_076197023.1">
    <property type="nucleotide sequence ID" value="NZ_CP019236.1"/>
</dbReference>
<evidence type="ECO:0000256" key="5">
    <source>
        <dbReference type="ARBA" id="ARBA00022840"/>
    </source>
</evidence>
<evidence type="ECO:0000256" key="3">
    <source>
        <dbReference type="ARBA" id="ARBA00022475"/>
    </source>
</evidence>
<keyword evidence="2" id="KW-0813">Transport</keyword>
<dbReference type="GO" id="GO:0005524">
    <property type="term" value="F:ATP binding"/>
    <property type="evidence" value="ECO:0007669"/>
    <property type="project" value="UniProtKB-KW"/>
</dbReference>
<dbReference type="InterPro" id="IPR003439">
    <property type="entry name" value="ABC_transporter-like_ATP-bd"/>
</dbReference>
<keyword evidence="4" id="KW-0547">Nucleotide-binding</keyword>